<organism evidence="1 2">
    <name type="scientific">Mycolicibacterium peregrinum</name>
    <name type="common">Mycobacterium peregrinum</name>
    <dbReference type="NCBI Taxonomy" id="43304"/>
    <lineage>
        <taxon>Bacteria</taxon>
        <taxon>Bacillati</taxon>
        <taxon>Actinomycetota</taxon>
        <taxon>Actinomycetes</taxon>
        <taxon>Mycobacteriales</taxon>
        <taxon>Mycobacteriaceae</taxon>
        <taxon>Mycolicibacterium</taxon>
    </lineage>
</organism>
<comment type="caution">
    <text evidence="1">The sequence shown here is derived from an EMBL/GenBank/DDBJ whole genome shotgun (WGS) entry which is preliminary data.</text>
</comment>
<evidence type="ECO:0000313" key="2">
    <source>
        <dbReference type="Proteomes" id="UP000093902"/>
    </source>
</evidence>
<dbReference type="RefSeq" id="WP_064934098.1">
    <property type="nucleotide sequence ID" value="NZ_LZSO01000031.1"/>
</dbReference>
<sequence length="99" mass="11454">MDWFDRRIVQYMLRWQPFGGPPEDEVLPRFGMSLPQLHRRFNRIVKKMEAQRDSLRSEDLALLSAVNRAKGEAAVKRELESMASSLKLPVPTSVEQRSA</sequence>
<proteinExistence type="predicted"/>
<dbReference type="EMBL" id="LZSO01000031">
    <property type="protein sequence ID" value="OBB27230.1"/>
    <property type="molecule type" value="Genomic_DNA"/>
</dbReference>
<reference evidence="2" key="1">
    <citation type="submission" date="2016-06" db="EMBL/GenBank/DDBJ databases">
        <authorList>
            <person name="Sutton G."/>
            <person name="Brinkac L."/>
            <person name="Sanka R."/>
            <person name="Adams M."/>
            <person name="Lau E."/>
            <person name="Mehaffy C."/>
            <person name="Tameris M."/>
            <person name="Hatherill M."/>
            <person name="Hanekom W."/>
            <person name="Mahomed H."/>
            <person name="Mcshane H."/>
        </authorList>
    </citation>
    <scope>NUCLEOTIDE SEQUENCE [LARGE SCALE GENOMIC DNA]</scope>
    <source>
        <strain evidence="2">852002-51209_SCH5440388</strain>
    </source>
</reference>
<name>A0A1A0QYF7_MYCPR</name>
<gene>
    <name evidence="1" type="ORF">A5792_25855</name>
</gene>
<dbReference type="AlphaFoldDB" id="A0A1A0QYF7"/>
<accession>A0A1A0QYF7</accession>
<dbReference type="Proteomes" id="UP000093902">
    <property type="component" value="Unassembled WGS sequence"/>
</dbReference>
<evidence type="ECO:0000313" key="1">
    <source>
        <dbReference type="EMBL" id="OBB27230.1"/>
    </source>
</evidence>
<protein>
    <submittedName>
        <fullName evidence="1">Uncharacterized protein</fullName>
    </submittedName>
</protein>
<dbReference type="OrthoDB" id="4564819at2"/>